<keyword evidence="2" id="KW-1185">Reference proteome</keyword>
<dbReference type="Proteomes" id="UP000032025">
    <property type="component" value="Unassembled WGS sequence"/>
</dbReference>
<dbReference type="EMBL" id="BBJS01000030">
    <property type="protein sequence ID" value="GAN14015.1"/>
    <property type="molecule type" value="Genomic_DNA"/>
</dbReference>
<comment type="caution">
    <text evidence="1">The sequence shown here is derived from an EMBL/GenBank/DDBJ whole genome shotgun (WGS) entry which is preliminary data.</text>
</comment>
<dbReference type="RefSeq" id="WP_037568515.1">
    <property type="nucleotide sequence ID" value="NZ_BBJS01000030.1"/>
</dbReference>
<dbReference type="AlphaFoldDB" id="A0A0C9M2T4"/>
<reference evidence="1 2" key="1">
    <citation type="submission" date="2014-08" db="EMBL/GenBank/DDBJ databases">
        <title>Whole genome shotgun sequence of Sphingomonas paucimobilis NBRC 13935.</title>
        <authorList>
            <person name="Hosoyama A."/>
            <person name="Hashimoto M."/>
            <person name="Hosoyama Y."/>
            <person name="Noguchi M."/>
            <person name="Uohara A."/>
            <person name="Ohji S."/>
            <person name="Katano-Makiyama Y."/>
            <person name="Ichikawa N."/>
            <person name="Kimura A."/>
            <person name="Yamazoe A."/>
            <person name="Fujita N."/>
        </authorList>
    </citation>
    <scope>NUCLEOTIDE SEQUENCE [LARGE SCALE GENOMIC DNA]</scope>
    <source>
        <strain evidence="1 2">NBRC 13935</strain>
    </source>
</reference>
<sequence length="112" mass="12372">MQAFWTRFRRAALKGDSTAIRALSAPVVLQHGTRDDVPVIRLPAARVPGVLAQIMSQPDGVDPAGRPHRILLEATPVPQRDHAQPADHFRFGNLVFARGKAGWRLTELYDEG</sequence>
<protein>
    <submittedName>
        <fullName evidence="1">DNA, contig: SP630</fullName>
    </submittedName>
</protein>
<gene>
    <name evidence="1" type="ORF">SP6_30_01560</name>
</gene>
<evidence type="ECO:0000313" key="1">
    <source>
        <dbReference type="EMBL" id="GAN14015.1"/>
    </source>
</evidence>
<accession>A0A0C9M2T4</accession>
<dbReference type="GeneID" id="78528818"/>
<name>A0A0C9M2T4_SPHPI</name>
<organism evidence="1 2">
    <name type="scientific">Sphingomonas paucimobilis NBRC 13935</name>
    <dbReference type="NCBI Taxonomy" id="1219050"/>
    <lineage>
        <taxon>Bacteria</taxon>
        <taxon>Pseudomonadati</taxon>
        <taxon>Pseudomonadota</taxon>
        <taxon>Alphaproteobacteria</taxon>
        <taxon>Sphingomonadales</taxon>
        <taxon>Sphingomonadaceae</taxon>
        <taxon>Sphingomonas</taxon>
    </lineage>
</organism>
<evidence type="ECO:0000313" key="2">
    <source>
        <dbReference type="Proteomes" id="UP000032025"/>
    </source>
</evidence>
<proteinExistence type="predicted"/>